<comment type="subcellular location">
    <subcellularLocation>
        <location evidence="1 7">Cell membrane</location>
        <topology evidence="1 7">Multi-pass membrane protein</topology>
    </subcellularLocation>
</comment>
<evidence type="ECO:0000256" key="5">
    <source>
        <dbReference type="ARBA" id="ARBA00022989"/>
    </source>
</evidence>
<dbReference type="CDD" id="cd06261">
    <property type="entry name" value="TM_PBP2"/>
    <property type="match status" value="1"/>
</dbReference>
<comment type="similarity">
    <text evidence="7">Belongs to the binding-protein-dependent transport system permease family.</text>
</comment>
<evidence type="ECO:0000256" key="1">
    <source>
        <dbReference type="ARBA" id="ARBA00004651"/>
    </source>
</evidence>
<evidence type="ECO:0000256" key="3">
    <source>
        <dbReference type="ARBA" id="ARBA00022475"/>
    </source>
</evidence>
<dbReference type="PANTHER" id="PTHR30193:SF37">
    <property type="entry name" value="INNER MEMBRANE ABC TRANSPORTER PERMEASE PROTEIN YCJO"/>
    <property type="match status" value="1"/>
</dbReference>
<dbReference type="EMBL" id="CP031320">
    <property type="protein sequence ID" value="AXK31618.1"/>
    <property type="molecule type" value="Genomic_DNA"/>
</dbReference>
<dbReference type="KEGG" id="sarm:DVA86_02125"/>
<protein>
    <submittedName>
        <fullName evidence="9">Sugar ABC transporter permease</fullName>
    </submittedName>
</protein>
<dbReference type="PANTHER" id="PTHR30193">
    <property type="entry name" value="ABC TRANSPORTER PERMEASE PROTEIN"/>
    <property type="match status" value="1"/>
</dbReference>
<feature type="transmembrane region" description="Helical" evidence="7">
    <location>
        <begin position="176"/>
        <end position="199"/>
    </location>
</feature>
<name>A0A345XJ02_9ACTN</name>
<evidence type="ECO:0000259" key="8">
    <source>
        <dbReference type="PROSITE" id="PS50928"/>
    </source>
</evidence>
<dbReference type="PROSITE" id="PS50928">
    <property type="entry name" value="ABC_TM1"/>
    <property type="match status" value="1"/>
</dbReference>
<organism evidence="9 10">
    <name type="scientific">Streptomyces armeniacus</name>
    <dbReference type="NCBI Taxonomy" id="83291"/>
    <lineage>
        <taxon>Bacteria</taxon>
        <taxon>Bacillati</taxon>
        <taxon>Actinomycetota</taxon>
        <taxon>Actinomycetes</taxon>
        <taxon>Kitasatosporales</taxon>
        <taxon>Streptomycetaceae</taxon>
        <taxon>Streptomyces</taxon>
    </lineage>
</organism>
<keyword evidence="10" id="KW-1185">Reference proteome</keyword>
<feature type="domain" description="ABC transmembrane type-1" evidence="8">
    <location>
        <begin position="88"/>
        <end position="306"/>
    </location>
</feature>
<feature type="transmembrane region" description="Helical" evidence="7">
    <location>
        <begin position="126"/>
        <end position="147"/>
    </location>
</feature>
<feature type="transmembrane region" description="Helical" evidence="7">
    <location>
        <begin position="29"/>
        <end position="50"/>
    </location>
</feature>
<keyword evidence="2 7" id="KW-0813">Transport</keyword>
<dbReference type="AlphaFoldDB" id="A0A345XJ02"/>
<dbReference type="InterPro" id="IPR035906">
    <property type="entry name" value="MetI-like_sf"/>
</dbReference>
<proteinExistence type="inferred from homology"/>
<keyword evidence="6 7" id="KW-0472">Membrane</keyword>
<dbReference type="RefSeq" id="WP_208875261.1">
    <property type="nucleotide sequence ID" value="NZ_CP031320.1"/>
</dbReference>
<evidence type="ECO:0000256" key="2">
    <source>
        <dbReference type="ARBA" id="ARBA00022448"/>
    </source>
</evidence>
<keyword evidence="4 7" id="KW-0812">Transmembrane</keyword>
<sequence length="333" mass="36887">MSAFTQTSALVRDGTGGGSLRQRIWQARWCYLFMAPSLVLALLFTFYPLASSWYISFLEWSGLDSERKFVGLDNYREVVEDPYFWAAFGRTFAFAAAAVPVMLVLALVIAIVVNDQALRLRTVFRTVFFLPVVTTTAIVGVVLSMILNPFDGPLNAFLLDLGLIDAPVDFLGDPDLAMWSVAGVFVWKWMGISMIYWLVALQTVPQDVYEAARVDGAGRWHTHRHITLPLIAPFGVIISLIAFVGALQTFPLMQAMTQGGPAFSTELVEVYIYRLAFAAEHQPRLGYASAVAVVFGVTVLALTLLQAWGIRRLHVTRRDAKDAADAREPEEAS</sequence>
<keyword evidence="5 7" id="KW-1133">Transmembrane helix</keyword>
<accession>A0A345XJ02</accession>
<feature type="transmembrane region" description="Helical" evidence="7">
    <location>
        <begin position="92"/>
        <end position="114"/>
    </location>
</feature>
<gene>
    <name evidence="9" type="ORF">DVA86_02125</name>
</gene>
<evidence type="ECO:0000256" key="4">
    <source>
        <dbReference type="ARBA" id="ARBA00022692"/>
    </source>
</evidence>
<dbReference type="SUPFAM" id="SSF161098">
    <property type="entry name" value="MetI-like"/>
    <property type="match status" value="1"/>
</dbReference>
<evidence type="ECO:0000256" key="7">
    <source>
        <dbReference type="RuleBase" id="RU363032"/>
    </source>
</evidence>
<evidence type="ECO:0000313" key="10">
    <source>
        <dbReference type="Proteomes" id="UP000254425"/>
    </source>
</evidence>
<reference evidence="9 10" key="1">
    <citation type="submission" date="2018-07" db="EMBL/GenBank/DDBJ databases">
        <title>Draft genome of the type strain Streptomyces armeniacus ATCC 15676.</title>
        <authorList>
            <person name="Labana P."/>
            <person name="Gosse J.T."/>
            <person name="Boddy C.N."/>
        </authorList>
    </citation>
    <scope>NUCLEOTIDE SEQUENCE [LARGE SCALE GENOMIC DNA]</scope>
    <source>
        <strain evidence="9 10">ATCC 15676</strain>
    </source>
</reference>
<dbReference type="GO" id="GO:0005886">
    <property type="term" value="C:plasma membrane"/>
    <property type="evidence" value="ECO:0007669"/>
    <property type="project" value="UniProtKB-SubCell"/>
</dbReference>
<evidence type="ECO:0000313" key="9">
    <source>
        <dbReference type="EMBL" id="AXK31618.1"/>
    </source>
</evidence>
<dbReference type="Gene3D" id="1.10.3720.10">
    <property type="entry name" value="MetI-like"/>
    <property type="match status" value="1"/>
</dbReference>
<feature type="transmembrane region" description="Helical" evidence="7">
    <location>
        <begin position="285"/>
        <end position="308"/>
    </location>
</feature>
<evidence type="ECO:0000256" key="6">
    <source>
        <dbReference type="ARBA" id="ARBA00023136"/>
    </source>
</evidence>
<keyword evidence="3" id="KW-1003">Cell membrane</keyword>
<feature type="transmembrane region" description="Helical" evidence="7">
    <location>
        <begin position="226"/>
        <end position="247"/>
    </location>
</feature>
<dbReference type="InterPro" id="IPR051393">
    <property type="entry name" value="ABC_transporter_permease"/>
</dbReference>
<dbReference type="InterPro" id="IPR000515">
    <property type="entry name" value="MetI-like"/>
</dbReference>
<dbReference type="GO" id="GO:0055085">
    <property type="term" value="P:transmembrane transport"/>
    <property type="evidence" value="ECO:0007669"/>
    <property type="project" value="InterPro"/>
</dbReference>
<dbReference type="Pfam" id="PF00528">
    <property type="entry name" value="BPD_transp_1"/>
    <property type="match status" value="1"/>
</dbReference>
<dbReference type="Proteomes" id="UP000254425">
    <property type="component" value="Chromosome"/>
</dbReference>